<accession>A0A375CQI0</accession>
<dbReference type="RefSeq" id="WP_240990382.1">
    <property type="nucleotide sequence ID" value="NZ_OFSP01000078.1"/>
</dbReference>
<dbReference type="EMBL" id="OFSP01000078">
    <property type="protein sequence ID" value="SOY77672.1"/>
    <property type="molecule type" value="Genomic_DNA"/>
</dbReference>
<comment type="caution">
    <text evidence="1">The sequence shown here is derived from an EMBL/GenBank/DDBJ whole genome shotgun (WGS) entry which is preliminary data.</text>
</comment>
<dbReference type="AlphaFoldDB" id="A0A375CQI0"/>
<name>A0A375CQI0_9BURK</name>
<dbReference type="Proteomes" id="UP000256297">
    <property type="component" value="Unassembled WGS sequence"/>
</dbReference>
<proteinExistence type="predicted"/>
<evidence type="ECO:0000313" key="2">
    <source>
        <dbReference type="Proteomes" id="UP000256297"/>
    </source>
</evidence>
<evidence type="ECO:0000313" key="1">
    <source>
        <dbReference type="EMBL" id="SOY77672.1"/>
    </source>
</evidence>
<sequence length="80" mass="8398">MSHAYTSGVTRVVAGDCLIHAAPMSHGSVLYLVPHIAEGASQVIPPSGGFNELGVPSYGAKHRMDLSLLPDVTTVVRVEE</sequence>
<gene>
    <name evidence="1" type="ORF">CBM2589_U10174</name>
</gene>
<organism evidence="1 2">
    <name type="scientific">Cupriavidus taiwanensis</name>
    <dbReference type="NCBI Taxonomy" id="164546"/>
    <lineage>
        <taxon>Bacteria</taxon>
        <taxon>Pseudomonadati</taxon>
        <taxon>Pseudomonadota</taxon>
        <taxon>Betaproteobacteria</taxon>
        <taxon>Burkholderiales</taxon>
        <taxon>Burkholderiaceae</taxon>
        <taxon>Cupriavidus</taxon>
    </lineage>
</organism>
<reference evidence="2" key="1">
    <citation type="submission" date="2018-01" db="EMBL/GenBank/DDBJ databases">
        <authorList>
            <person name="Gaut B.S."/>
            <person name="Morton B.R."/>
            <person name="Clegg M.T."/>
            <person name="Duvall M.R."/>
        </authorList>
    </citation>
    <scope>NUCLEOTIDE SEQUENCE [LARGE SCALE GENOMIC DNA]</scope>
</reference>
<protein>
    <submittedName>
        <fullName evidence="1">Uncharacterized protein</fullName>
    </submittedName>
</protein>